<dbReference type="AlphaFoldDB" id="A0AAV5HIX9"/>
<dbReference type="EMBL" id="BPVZ01000001">
    <property type="protein sequence ID" value="GKU86397.1"/>
    <property type="molecule type" value="Genomic_DNA"/>
</dbReference>
<comment type="caution">
    <text evidence="3">The sequence shown here is derived from an EMBL/GenBank/DDBJ whole genome shotgun (WGS) entry which is preliminary data.</text>
</comment>
<keyword evidence="1" id="KW-0040">ANK repeat</keyword>
<feature type="repeat" description="ANK" evidence="1">
    <location>
        <begin position="218"/>
        <end position="246"/>
    </location>
</feature>
<dbReference type="Proteomes" id="UP001054252">
    <property type="component" value="Unassembled WGS sequence"/>
</dbReference>
<feature type="repeat" description="ANK" evidence="1">
    <location>
        <begin position="83"/>
        <end position="115"/>
    </location>
</feature>
<feature type="repeat" description="ANK" evidence="1">
    <location>
        <begin position="116"/>
        <end position="148"/>
    </location>
</feature>
<dbReference type="SMART" id="SM00248">
    <property type="entry name" value="ANK"/>
    <property type="match status" value="7"/>
</dbReference>
<dbReference type="Pfam" id="PF00023">
    <property type="entry name" value="Ank"/>
    <property type="match status" value="1"/>
</dbReference>
<evidence type="ECO:0000313" key="4">
    <source>
        <dbReference type="Proteomes" id="UP001054252"/>
    </source>
</evidence>
<dbReference type="Gene3D" id="1.25.40.10">
    <property type="entry name" value="Tetratricopeptide repeat domain"/>
    <property type="match status" value="1"/>
</dbReference>
<dbReference type="PROSITE" id="PS50088">
    <property type="entry name" value="ANK_REPEAT"/>
    <property type="match status" value="3"/>
</dbReference>
<organism evidence="3 4">
    <name type="scientific">Rubroshorea leprosula</name>
    <dbReference type="NCBI Taxonomy" id="152421"/>
    <lineage>
        <taxon>Eukaryota</taxon>
        <taxon>Viridiplantae</taxon>
        <taxon>Streptophyta</taxon>
        <taxon>Embryophyta</taxon>
        <taxon>Tracheophyta</taxon>
        <taxon>Spermatophyta</taxon>
        <taxon>Magnoliopsida</taxon>
        <taxon>eudicotyledons</taxon>
        <taxon>Gunneridae</taxon>
        <taxon>Pentapetalae</taxon>
        <taxon>rosids</taxon>
        <taxon>malvids</taxon>
        <taxon>Malvales</taxon>
        <taxon>Dipterocarpaceae</taxon>
        <taxon>Rubroshorea</taxon>
    </lineage>
</organism>
<dbReference type="SMART" id="SM00028">
    <property type="entry name" value="TPR"/>
    <property type="match status" value="2"/>
</dbReference>
<evidence type="ECO:0000256" key="1">
    <source>
        <dbReference type="PROSITE-ProRule" id="PRU00023"/>
    </source>
</evidence>
<dbReference type="InterPro" id="IPR051616">
    <property type="entry name" value="Cul2-RING_E3_ligase_SR"/>
</dbReference>
<dbReference type="InterPro" id="IPR011990">
    <property type="entry name" value="TPR-like_helical_dom_sf"/>
</dbReference>
<dbReference type="Pfam" id="PF12796">
    <property type="entry name" value="Ank_2"/>
    <property type="match status" value="2"/>
</dbReference>
<dbReference type="SUPFAM" id="SSF48403">
    <property type="entry name" value="Ankyrin repeat"/>
    <property type="match status" value="1"/>
</dbReference>
<dbReference type="PROSITE" id="PS50005">
    <property type="entry name" value="TPR"/>
    <property type="match status" value="1"/>
</dbReference>
<sequence length="429" mass="47228">MASSSSSSGEFGVNGIHVAAFLGDLPLFKRLADEYQRLGPKIESIRDEDDHTVLHCAAAGGRTQVCEYIVEELKLDIDVKDIDDLTPLHTAILRGHFLTAVYLIENGADLNAATCLQRTPVHYAARLGPEELLKLLIMKGADVNAVADIGTPLVDAAYWGKKGFVRTLLDNNADPNAISYGLTSPLLASIETRSIECVKLLLKAGADPNLSGSKVLIPLVVAARREDKEIIKCLLNAGADPNVTNNSGMTPIEVAASRSFLEGVKIFFPVTSPIPAIPDWSIAGLIKHVCSDKAKEERKQKLEEHILLSKSKGLEAFNRKDYYGAIKWYSEVYLSNNDAKMLSNRSLCWIRLNEGGLALQEAENCIKRRPDWPKAHYRKGAAMMLLKDYKRAMDAFSIGLKLAPKNKELEHALREAMEAKLKEQHLSGK</sequence>
<evidence type="ECO:0000313" key="3">
    <source>
        <dbReference type="EMBL" id="GKU86397.1"/>
    </source>
</evidence>
<dbReference type="InterPro" id="IPR002110">
    <property type="entry name" value="Ankyrin_rpt"/>
</dbReference>
<evidence type="ECO:0000256" key="2">
    <source>
        <dbReference type="PROSITE-ProRule" id="PRU00339"/>
    </source>
</evidence>
<dbReference type="PROSITE" id="PS50297">
    <property type="entry name" value="ANK_REP_REGION"/>
    <property type="match status" value="3"/>
</dbReference>
<gene>
    <name evidence="3" type="ORF">SLEP1_g930</name>
</gene>
<dbReference type="PANTHER" id="PTHR46224">
    <property type="entry name" value="ANKYRIN REPEAT FAMILY PROTEIN"/>
    <property type="match status" value="1"/>
</dbReference>
<protein>
    <submittedName>
        <fullName evidence="3">Uncharacterized protein</fullName>
    </submittedName>
</protein>
<reference evidence="3 4" key="1">
    <citation type="journal article" date="2021" name="Commun. Biol.">
        <title>The genome of Shorea leprosula (Dipterocarpaceae) highlights the ecological relevance of drought in aseasonal tropical rainforests.</title>
        <authorList>
            <person name="Ng K.K.S."/>
            <person name="Kobayashi M.J."/>
            <person name="Fawcett J.A."/>
            <person name="Hatakeyama M."/>
            <person name="Paape T."/>
            <person name="Ng C.H."/>
            <person name="Ang C.C."/>
            <person name="Tnah L.H."/>
            <person name="Lee C.T."/>
            <person name="Nishiyama T."/>
            <person name="Sese J."/>
            <person name="O'Brien M.J."/>
            <person name="Copetti D."/>
            <person name="Mohd Noor M.I."/>
            <person name="Ong R.C."/>
            <person name="Putra M."/>
            <person name="Sireger I.Z."/>
            <person name="Indrioko S."/>
            <person name="Kosugi Y."/>
            <person name="Izuno A."/>
            <person name="Isagi Y."/>
            <person name="Lee S.L."/>
            <person name="Shimizu K.K."/>
        </authorList>
    </citation>
    <scope>NUCLEOTIDE SEQUENCE [LARGE SCALE GENOMIC DNA]</scope>
    <source>
        <strain evidence="3">214</strain>
    </source>
</reference>
<keyword evidence="4" id="KW-1185">Reference proteome</keyword>
<dbReference type="Gene3D" id="1.25.40.20">
    <property type="entry name" value="Ankyrin repeat-containing domain"/>
    <property type="match status" value="1"/>
</dbReference>
<dbReference type="PANTHER" id="PTHR46224:SF67">
    <property type="entry name" value="HSP70-HSP90 ORGANIZING PROTEIN 3-LIKE"/>
    <property type="match status" value="1"/>
</dbReference>
<dbReference type="InterPro" id="IPR019734">
    <property type="entry name" value="TPR_rpt"/>
</dbReference>
<accession>A0AAV5HIX9</accession>
<feature type="repeat" description="TPR" evidence="2">
    <location>
        <begin position="373"/>
        <end position="406"/>
    </location>
</feature>
<dbReference type="PRINTS" id="PR01415">
    <property type="entry name" value="ANKYRIN"/>
</dbReference>
<dbReference type="SUPFAM" id="SSF48452">
    <property type="entry name" value="TPR-like"/>
    <property type="match status" value="1"/>
</dbReference>
<proteinExistence type="predicted"/>
<name>A0AAV5HIX9_9ROSI</name>
<dbReference type="InterPro" id="IPR036770">
    <property type="entry name" value="Ankyrin_rpt-contain_sf"/>
</dbReference>
<keyword evidence="2" id="KW-0802">TPR repeat</keyword>